<name>A0A9N9DPQ7_9GLOM</name>
<gene>
    <name evidence="1" type="ORF">POCULU_LOCUS9785</name>
</gene>
<evidence type="ECO:0000313" key="1">
    <source>
        <dbReference type="EMBL" id="CAG8647857.1"/>
    </source>
</evidence>
<comment type="caution">
    <text evidence="1">The sequence shown here is derived from an EMBL/GenBank/DDBJ whole genome shotgun (WGS) entry which is preliminary data.</text>
</comment>
<feature type="non-terminal residue" evidence="1">
    <location>
        <position position="1"/>
    </location>
</feature>
<protein>
    <submittedName>
        <fullName evidence="1">4430_t:CDS:1</fullName>
    </submittedName>
</protein>
<dbReference type="Proteomes" id="UP000789572">
    <property type="component" value="Unassembled WGS sequence"/>
</dbReference>
<reference evidence="1" key="1">
    <citation type="submission" date="2021-06" db="EMBL/GenBank/DDBJ databases">
        <authorList>
            <person name="Kallberg Y."/>
            <person name="Tangrot J."/>
            <person name="Rosling A."/>
        </authorList>
    </citation>
    <scope>NUCLEOTIDE SEQUENCE</scope>
    <source>
        <strain evidence="1">IA702</strain>
    </source>
</reference>
<feature type="non-terminal residue" evidence="1">
    <location>
        <position position="127"/>
    </location>
</feature>
<keyword evidence="2" id="KW-1185">Reference proteome</keyword>
<dbReference type="AlphaFoldDB" id="A0A9N9DPQ7"/>
<dbReference type="OrthoDB" id="2429086at2759"/>
<proteinExistence type="predicted"/>
<organism evidence="1 2">
    <name type="scientific">Paraglomus occultum</name>
    <dbReference type="NCBI Taxonomy" id="144539"/>
    <lineage>
        <taxon>Eukaryota</taxon>
        <taxon>Fungi</taxon>
        <taxon>Fungi incertae sedis</taxon>
        <taxon>Mucoromycota</taxon>
        <taxon>Glomeromycotina</taxon>
        <taxon>Glomeromycetes</taxon>
        <taxon>Paraglomerales</taxon>
        <taxon>Paraglomeraceae</taxon>
        <taxon>Paraglomus</taxon>
    </lineage>
</organism>
<sequence>SGKSVGYEEVQRFEGAFTGVNKKVVIGILVARFKDRFTEPATERAKVARSNGYNLILTDEKNIYSDLITFIKSHRNNSSNNERKIEGMVDRLELERIELKLGNELMWAQIENVRIKRENELLRRENR</sequence>
<dbReference type="EMBL" id="CAJVPJ010004049">
    <property type="protein sequence ID" value="CAG8647857.1"/>
    <property type="molecule type" value="Genomic_DNA"/>
</dbReference>
<accession>A0A9N9DPQ7</accession>
<evidence type="ECO:0000313" key="2">
    <source>
        <dbReference type="Proteomes" id="UP000789572"/>
    </source>
</evidence>